<dbReference type="Proteomes" id="UP001652740">
    <property type="component" value="Unplaced"/>
</dbReference>
<evidence type="ECO:0000313" key="12">
    <source>
        <dbReference type="RefSeq" id="XP_052747816.1"/>
    </source>
</evidence>
<keyword evidence="8 10" id="KW-0675">Receptor</keyword>
<feature type="non-terminal residue" evidence="12">
    <location>
        <position position="1"/>
    </location>
</feature>
<keyword evidence="6 10" id="KW-1133">Transmembrane helix</keyword>
<evidence type="ECO:0000256" key="9">
    <source>
        <dbReference type="ARBA" id="ARBA00023224"/>
    </source>
</evidence>
<feature type="transmembrane region" description="Helical" evidence="10">
    <location>
        <begin position="186"/>
        <end position="205"/>
    </location>
</feature>
<feature type="transmembrane region" description="Helical" evidence="10">
    <location>
        <begin position="212"/>
        <end position="230"/>
    </location>
</feature>
<evidence type="ECO:0000256" key="4">
    <source>
        <dbReference type="ARBA" id="ARBA00022692"/>
    </source>
</evidence>
<sequence length="392" mass="45699">NEPKMFDTFSNTFNYCTYGMIFAFIYPNKKNLMKRLFLFLSILMFDLYCLISFIGSVYSYIIRVDILNLTRHMAVGIIVGLYIFKSLYCIINTDEFDIILNTISYDLLEANELDDGAKKLCEIFVKKAKFGEFIWILSPMALGSVFPLYAGGSMIYENIWKAYPHREMVHEMEMAFVKDTQYDSPTFEIIFFLSLYCIIFMYPSFCGMDGSFCIVTVHLCFKLKFVGYLVRRAFEDANDRLELHTKLNRAITYHQKALAFYNNVQDFYGPWLFAIFIVSCIGISFNVYQIYVLRQFHLRYILFVITSVLHIYIPCVYASNVTQCNEVLAIELYDAPWERRQDISATKSLVVMIANAQRPLIFSGCGLVDYNMQLFVTAMKTTYSFYTLMTST</sequence>
<feature type="transmembrane region" description="Helical" evidence="10">
    <location>
        <begin position="73"/>
        <end position="91"/>
    </location>
</feature>
<keyword evidence="2" id="KW-1003">Cell membrane</keyword>
<evidence type="ECO:0000256" key="7">
    <source>
        <dbReference type="ARBA" id="ARBA00023136"/>
    </source>
</evidence>
<dbReference type="RefSeq" id="XP_052747816.1">
    <property type="nucleotide sequence ID" value="XM_052891856.1"/>
</dbReference>
<feature type="transmembrane region" description="Helical" evidence="10">
    <location>
        <begin position="300"/>
        <end position="319"/>
    </location>
</feature>
<comment type="similarity">
    <text evidence="10">Belongs to the insect chemoreceptor superfamily. Heteromeric odorant receptor channel (TC 1.A.69) family.</text>
</comment>
<dbReference type="InterPro" id="IPR004117">
    <property type="entry name" value="7tm6_olfct_rcpt"/>
</dbReference>
<gene>
    <name evidence="12" type="primary">LOC113516592</name>
</gene>
<comment type="subcellular location">
    <subcellularLocation>
        <location evidence="1 10">Cell membrane</location>
        <topology evidence="1 10">Multi-pass membrane protein</topology>
    </subcellularLocation>
</comment>
<organism evidence="11 12">
    <name type="scientific">Galleria mellonella</name>
    <name type="common">Greater wax moth</name>
    <dbReference type="NCBI Taxonomy" id="7137"/>
    <lineage>
        <taxon>Eukaryota</taxon>
        <taxon>Metazoa</taxon>
        <taxon>Ecdysozoa</taxon>
        <taxon>Arthropoda</taxon>
        <taxon>Hexapoda</taxon>
        <taxon>Insecta</taxon>
        <taxon>Pterygota</taxon>
        <taxon>Neoptera</taxon>
        <taxon>Endopterygota</taxon>
        <taxon>Lepidoptera</taxon>
        <taxon>Glossata</taxon>
        <taxon>Ditrysia</taxon>
        <taxon>Pyraloidea</taxon>
        <taxon>Pyralidae</taxon>
        <taxon>Galleriinae</taxon>
        <taxon>Galleria</taxon>
    </lineage>
</organism>
<evidence type="ECO:0000256" key="3">
    <source>
        <dbReference type="ARBA" id="ARBA00022606"/>
    </source>
</evidence>
<dbReference type="GeneID" id="113516592"/>
<evidence type="ECO:0000256" key="6">
    <source>
        <dbReference type="ARBA" id="ARBA00022989"/>
    </source>
</evidence>
<reference evidence="12" key="1">
    <citation type="submission" date="2025-08" db="UniProtKB">
        <authorList>
            <consortium name="RefSeq"/>
        </authorList>
    </citation>
    <scope>IDENTIFICATION</scope>
    <source>
        <tissue evidence="12">Whole larvae</tissue>
    </source>
</reference>
<accession>A0ABM3M8P8</accession>
<feature type="transmembrane region" description="Helical" evidence="10">
    <location>
        <begin position="36"/>
        <end position="61"/>
    </location>
</feature>
<comment type="caution">
    <text evidence="10">Lacks conserved residue(s) required for the propagation of feature annotation.</text>
</comment>
<keyword evidence="9 10" id="KW-0807">Transducer</keyword>
<protein>
    <recommendedName>
        <fullName evidence="10">Odorant receptor</fullName>
    </recommendedName>
</protein>
<feature type="transmembrane region" description="Helical" evidence="10">
    <location>
        <begin position="12"/>
        <end position="29"/>
    </location>
</feature>
<name>A0ABM3M8P8_GALME</name>
<keyword evidence="7 10" id="KW-0472">Membrane</keyword>
<dbReference type="PANTHER" id="PTHR21137">
    <property type="entry name" value="ODORANT RECEPTOR"/>
    <property type="match status" value="1"/>
</dbReference>
<dbReference type="PANTHER" id="PTHR21137:SF35">
    <property type="entry name" value="ODORANT RECEPTOR 19A-RELATED"/>
    <property type="match status" value="1"/>
</dbReference>
<dbReference type="Pfam" id="PF02949">
    <property type="entry name" value="7tm_6"/>
    <property type="match status" value="1"/>
</dbReference>
<proteinExistence type="inferred from homology"/>
<keyword evidence="11" id="KW-1185">Reference proteome</keyword>
<evidence type="ECO:0000256" key="1">
    <source>
        <dbReference type="ARBA" id="ARBA00004651"/>
    </source>
</evidence>
<evidence type="ECO:0000256" key="5">
    <source>
        <dbReference type="ARBA" id="ARBA00022725"/>
    </source>
</evidence>
<evidence type="ECO:0000256" key="8">
    <source>
        <dbReference type="ARBA" id="ARBA00023170"/>
    </source>
</evidence>
<evidence type="ECO:0000256" key="2">
    <source>
        <dbReference type="ARBA" id="ARBA00022475"/>
    </source>
</evidence>
<keyword evidence="4 10" id="KW-0812">Transmembrane</keyword>
<evidence type="ECO:0000313" key="11">
    <source>
        <dbReference type="Proteomes" id="UP001652740"/>
    </source>
</evidence>
<feature type="transmembrane region" description="Helical" evidence="10">
    <location>
        <begin position="268"/>
        <end position="288"/>
    </location>
</feature>
<keyword evidence="5 10" id="KW-0552">Olfaction</keyword>
<evidence type="ECO:0000256" key="10">
    <source>
        <dbReference type="RuleBase" id="RU351113"/>
    </source>
</evidence>
<feature type="transmembrane region" description="Helical" evidence="10">
    <location>
        <begin position="133"/>
        <end position="156"/>
    </location>
</feature>
<keyword evidence="3 10" id="KW-0716">Sensory transduction</keyword>